<accession>A0A0E9RAW7</accession>
<dbReference type="EMBL" id="GBXM01083089">
    <property type="protein sequence ID" value="JAH25488.1"/>
    <property type="molecule type" value="Transcribed_RNA"/>
</dbReference>
<dbReference type="AlphaFoldDB" id="A0A0E9RAW7"/>
<evidence type="ECO:0000313" key="1">
    <source>
        <dbReference type="EMBL" id="JAH25488.1"/>
    </source>
</evidence>
<proteinExistence type="predicted"/>
<dbReference type="EMBL" id="GBXM01104956">
    <property type="protein sequence ID" value="JAH03621.1"/>
    <property type="molecule type" value="Transcribed_RNA"/>
</dbReference>
<protein>
    <submittedName>
        <fullName evidence="1">Uncharacterized protein</fullName>
    </submittedName>
</protein>
<name>A0A0E9RAW7_ANGAN</name>
<reference evidence="1" key="2">
    <citation type="journal article" date="2015" name="Fish Shellfish Immunol.">
        <title>Early steps in the European eel (Anguilla anguilla)-Vibrio vulnificus interaction in the gills: Role of the RtxA13 toxin.</title>
        <authorList>
            <person name="Callol A."/>
            <person name="Pajuelo D."/>
            <person name="Ebbesson L."/>
            <person name="Teles M."/>
            <person name="MacKenzie S."/>
            <person name="Amaro C."/>
        </authorList>
    </citation>
    <scope>NUCLEOTIDE SEQUENCE</scope>
</reference>
<sequence length="19" mass="2255">MHQENIKGLHLYTFIHAAM</sequence>
<reference evidence="1" key="1">
    <citation type="submission" date="2014-11" db="EMBL/GenBank/DDBJ databases">
        <authorList>
            <person name="Amaro Gonzalez C."/>
        </authorList>
    </citation>
    <scope>NUCLEOTIDE SEQUENCE</scope>
</reference>
<organism evidence="1">
    <name type="scientific">Anguilla anguilla</name>
    <name type="common">European freshwater eel</name>
    <name type="synonym">Muraena anguilla</name>
    <dbReference type="NCBI Taxonomy" id="7936"/>
    <lineage>
        <taxon>Eukaryota</taxon>
        <taxon>Metazoa</taxon>
        <taxon>Chordata</taxon>
        <taxon>Craniata</taxon>
        <taxon>Vertebrata</taxon>
        <taxon>Euteleostomi</taxon>
        <taxon>Actinopterygii</taxon>
        <taxon>Neopterygii</taxon>
        <taxon>Teleostei</taxon>
        <taxon>Anguilliformes</taxon>
        <taxon>Anguillidae</taxon>
        <taxon>Anguilla</taxon>
    </lineage>
</organism>